<sequence length="90" mass="10085">MKTLMMIVLAAALCAGCATFEEAYYIDREFGQAQMESWNKMIAYPDGRYADREVEGLDGIHAEPAMGVYHRSYSKEPTRGQVFQLGIIGN</sequence>
<keyword evidence="1" id="KW-0732">Signal</keyword>
<evidence type="ECO:0000313" key="3">
    <source>
        <dbReference type="Proteomes" id="UP001060414"/>
    </source>
</evidence>
<evidence type="ECO:0000313" key="2">
    <source>
        <dbReference type="EMBL" id="UWZ80251.1"/>
    </source>
</evidence>
<gene>
    <name evidence="2" type="ORF">L9S41_02350</name>
</gene>
<feature type="chain" id="PRO_5045150396" description="Lipoprotein" evidence="1">
    <location>
        <begin position="24"/>
        <end position="90"/>
    </location>
</feature>
<evidence type="ECO:0000256" key="1">
    <source>
        <dbReference type="SAM" id="SignalP"/>
    </source>
</evidence>
<name>A0ABY5ZM91_9BACT</name>
<dbReference type="Proteomes" id="UP001060414">
    <property type="component" value="Chromosome"/>
</dbReference>
<dbReference type="RefSeq" id="WP_260748608.1">
    <property type="nucleotide sequence ID" value="NZ_CP092109.1"/>
</dbReference>
<feature type="signal peptide" evidence="1">
    <location>
        <begin position="1"/>
        <end position="23"/>
    </location>
</feature>
<reference evidence="2" key="1">
    <citation type="journal article" date="2022" name="Environ. Microbiol.">
        <title>Geoalkalibacter halelectricus SAP #1 sp. nov. possessing extracellular electron transfer and mineral#reducing capabilities from a haloalkaline environment.</title>
        <authorList>
            <person name="Yadav S."/>
            <person name="Singh R."/>
            <person name="Sundharam S.S."/>
            <person name="Chaudhary S."/>
            <person name="Krishnamurthi S."/>
            <person name="Patil S.A."/>
        </authorList>
    </citation>
    <scope>NUCLEOTIDE SEQUENCE</scope>
    <source>
        <strain evidence="2">SAP-1</strain>
    </source>
</reference>
<protein>
    <recommendedName>
        <fullName evidence="4">Lipoprotein</fullName>
    </recommendedName>
</protein>
<keyword evidence="3" id="KW-1185">Reference proteome</keyword>
<evidence type="ECO:0008006" key="4">
    <source>
        <dbReference type="Google" id="ProtNLM"/>
    </source>
</evidence>
<proteinExistence type="predicted"/>
<organism evidence="2 3">
    <name type="scientific">Geoalkalibacter halelectricus</name>
    <dbReference type="NCBI Taxonomy" id="2847045"/>
    <lineage>
        <taxon>Bacteria</taxon>
        <taxon>Pseudomonadati</taxon>
        <taxon>Thermodesulfobacteriota</taxon>
        <taxon>Desulfuromonadia</taxon>
        <taxon>Desulfuromonadales</taxon>
        <taxon>Geoalkalibacteraceae</taxon>
        <taxon>Geoalkalibacter</taxon>
    </lineage>
</organism>
<dbReference type="EMBL" id="CP092109">
    <property type="protein sequence ID" value="UWZ80251.1"/>
    <property type="molecule type" value="Genomic_DNA"/>
</dbReference>
<accession>A0ABY5ZM91</accession>